<evidence type="ECO:0000313" key="2">
    <source>
        <dbReference type="EMBL" id="KAF6119767.1"/>
    </source>
</evidence>
<protein>
    <submittedName>
        <fullName evidence="2">Uncharacterized protein</fullName>
    </submittedName>
</protein>
<dbReference type="Proteomes" id="UP000664940">
    <property type="component" value="Unassembled WGS sequence"/>
</dbReference>
<name>A0A834EMN1_9CHIR</name>
<evidence type="ECO:0000313" key="3">
    <source>
        <dbReference type="Proteomes" id="UP000664940"/>
    </source>
</evidence>
<organism evidence="2 3">
    <name type="scientific">Phyllostomus discolor</name>
    <name type="common">pale spear-nosed bat</name>
    <dbReference type="NCBI Taxonomy" id="89673"/>
    <lineage>
        <taxon>Eukaryota</taxon>
        <taxon>Metazoa</taxon>
        <taxon>Chordata</taxon>
        <taxon>Craniata</taxon>
        <taxon>Vertebrata</taxon>
        <taxon>Euteleostomi</taxon>
        <taxon>Mammalia</taxon>
        <taxon>Eutheria</taxon>
        <taxon>Laurasiatheria</taxon>
        <taxon>Chiroptera</taxon>
        <taxon>Yangochiroptera</taxon>
        <taxon>Phyllostomidae</taxon>
        <taxon>Phyllostominae</taxon>
        <taxon>Phyllostomus</taxon>
    </lineage>
</organism>
<reference evidence="2 3" key="1">
    <citation type="journal article" date="2020" name="Nature">
        <title>Six reference-quality genomes reveal evolution of bat adaptations.</title>
        <authorList>
            <person name="Jebb D."/>
            <person name="Huang Z."/>
            <person name="Pippel M."/>
            <person name="Hughes G.M."/>
            <person name="Lavrichenko K."/>
            <person name="Devanna P."/>
            <person name="Winkler S."/>
            <person name="Jermiin L.S."/>
            <person name="Skirmuntt E.C."/>
            <person name="Katzourakis A."/>
            <person name="Burkitt-Gray L."/>
            <person name="Ray D.A."/>
            <person name="Sullivan K.A.M."/>
            <person name="Roscito J.G."/>
            <person name="Kirilenko B.M."/>
            <person name="Davalos L.M."/>
            <person name="Corthals A.P."/>
            <person name="Power M.L."/>
            <person name="Jones G."/>
            <person name="Ransome R.D."/>
            <person name="Dechmann D.K.N."/>
            <person name="Locatelli A.G."/>
            <person name="Puechmaille S.J."/>
            <person name="Fedrigo O."/>
            <person name="Jarvis E.D."/>
            <person name="Hiller M."/>
            <person name="Vernes S.C."/>
            <person name="Myers E.W."/>
            <person name="Teeling E.C."/>
        </authorList>
    </citation>
    <scope>NUCLEOTIDE SEQUENCE [LARGE SCALE GENOMIC DNA]</scope>
    <source>
        <strain evidence="2">Bat1K_MPI-CBG_1</strain>
    </source>
</reference>
<feature type="region of interest" description="Disordered" evidence="1">
    <location>
        <begin position="1"/>
        <end position="33"/>
    </location>
</feature>
<gene>
    <name evidence="2" type="ORF">HJG60_010178</name>
</gene>
<proteinExistence type="predicted"/>
<comment type="caution">
    <text evidence="2">The sequence shown here is derived from an EMBL/GenBank/DDBJ whole genome shotgun (WGS) entry which is preliminary data.</text>
</comment>
<sequence length="130" mass="14285">MRGVHGETPWLPRSAGSPEESLHSSAEPAGKRGVVGHACKQRLAWAPGCRAGGRARGRLGACRMEAWPGQGLSDWEAQSRRAEFYCYIKVPRPPSPERKTTCVLRQRLWEWGVGGWQRPEGADSKPASPP</sequence>
<dbReference type="EMBL" id="JABVXQ010000003">
    <property type="protein sequence ID" value="KAF6119767.1"/>
    <property type="molecule type" value="Genomic_DNA"/>
</dbReference>
<dbReference type="AlphaFoldDB" id="A0A834EMN1"/>
<accession>A0A834EMN1</accession>
<evidence type="ECO:0000256" key="1">
    <source>
        <dbReference type="SAM" id="MobiDB-lite"/>
    </source>
</evidence>